<accession>A0A7R9QLD2</accession>
<keyword evidence="2" id="KW-1185">Reference proteome</keyword>
<dbReference type="Proteomes" id="UP000728032">
    <property type="component" value="Unassembled WGS sequence"/>
</dbReference>
<organism evidence="1">
    <name type="scientific">Oppiella nova</name>
    <dbReference type="NCBI Taxonomy" id="334625"/>
    <lineage>
        <taxon>Eukaryota</taxon>
        <taxon>Metazoa</taxon>
        <taxon>Ecdysozoa</taxon>
        <taxon>Arthropoda</taxon>
        <taxon>Chelicerata</taxon>
        <taxon>Arachnida</taxon>
        <taxon>Acari</taxon>
        <taxon>Acariformes</taxon>
        <taxon>Sarcoptiformes</taxon>
        <taxon>Oribatida</taxon>
        <taxon>Brachypylina</taxon>
        <taxon>Oppioidea</taxon>
        <taxon>Oppiidae</taxon>
        <taxon>Oppiella</taxon>
    </lineage>
</organism>
<evidence type="ECO:0000313" key="2">
    <source>
        <dbReference type="Proteomes" id="UP000728032"/>
    </source>
</evidence>
<proteinExistence type="predicted"/>
<dbReference type="EMBL" id="CAJPVJ010003454">
    <property type="protein sequence ID" value="CAG2167588.1"/>
    <property type="molecule type" value="Genomic_DNA"/>
</dbReference>
<sequence>MSKRKLILKCLAKLFMKQLVQRCIRVHSNQINQGHQGLHQVLVRQILLIVPGLRTKGSVVRFVVELIHPCLQSLQFIESLSQLSGV</sequence>
<name>A0A7R9QLD2_9ACAR</name>
<dbReference type="AlphaFoldDB" id="A0A7R9QLD2"/>
<dbReference type="EMBL" id="OC918279">
    <property type="protein sequence ID" value="CAD7649076.1"/>
    <property type="molecule type" value="Genomic_DNA"/>
</dbReference>
<reference evidence="1" key="1">
    <citation type="submission" date="2020-11" db="EMBL/GenBank/DDBJ databases">
        <authorList>
            <person name="Tran Van P."/>
        </authorList>
    </citation>
    <scope>NUCLEOTIDE SEQUENCE</scope>
</reference>
<gene>
    <name evidence="1" type="ORF">ONB1V03_LOCUS7088</name>
</gene>
<evidence type="ECO:0000313" key="1">
    <source>
        <dbReference type="EMBL" id="CAD7649076.1"/>
    </source>
</evidence>
<protein>
    <submittedName>
        <fullName evidence="1">Uncharacterized protein</fullName>
    </submittedName>
</protein>